<organism evidence="5 6">
    <name type="scientific">Pseudogemmobacter faecipullorum</name>
    <dbReference type="NCBI Taxonomy" id="2755041"/>
    <lineage>
        <taxon>Bacteria</taxon>
        <taxon>Pseudomonadati</taxon>
        <taxon>Pseudomonadota</taxon>
        <taxon>Alphaproteobacteria</taxon>
        <taxon>Rhodobacterales</taxon>
        <taxon>Paracoccaceae</taxon>
        <taxon>Pseudogemmobacter</taxon>
    </lineage>
</organism>
<evidence type="ECO:0000256" key="2">
    <source>
        <dbReference type="ARBA" id="ARBA00023125"/>
    </source>
</evidence>
<gene>
    <name evidence="5" type="ORF">H0485_05155</name>
</gene>
<keyword evidence="2" id="KW-0238">DNA-binding</keyword>
<dbReference type="PANTHER" id="PTHR44688:SF16">
    <property type="entry name" value="DNA-BINDING TRANSCRIPTIONAL ACTIVATOR DEVR_DOSR"/>
    <property type="match status" value="1"/>
</dbReference>
<name>A0ABS8CJ52_9RHOB</name>
<feature type="domain" description="HTH luxR-type" evidence="4">
    <location>
        <begin position="197"/>
        <end position="262"/>
    </location>
</feature>
<keyword evidence="6" id="KW-1185">Reference proteome</keyword>
<dbReference type="SUPFAM" id="SSF46894">
    <property type="entry name" value="C-terminal effector domain of the bipartite response regulators"/>
    <property type="match status" value="1"/>
</dbReference>
<sequence>MLRRTAAARMVQGLAPMGFNREIPRLIQHIGSEKFASILLDAVRLELDCEQIIVFVNGSGAPPSTTFMVGRQPTHWHNQMYMSRYWRADPLLHRLQQDRSQELTVVPQSADEITDSDYRQDCYDRLGYALRLSLCQPGEAGQSRTNFYFARDRFQERGCTRFLKDSFPVMQALLARHGAYQARKNTRLTRRSAEMLIKNMGTDLTPRELQVAAGIACGLSSEGIALELGISINTVRTYRKRCYSSLNISSQNELLQLMIGDQACS</sequence>
<dbReference type="Proteomes" id="UP001198571">
    <property type="component" value="Unassembled WGS sequence"/>
</dbReference>
<dbReference type="Gene3D" id="1.10.10.10">
    <property type="entry name" value="Winged helix-like DNA-binding domain superfamily/Winged helix DNA-binding domain"/>
    <property type="match status" value="1"/>
</dbReference>
<comment type="caution">
    <text evidence="5">The sequence shown here is derived from an EMBL/GenBank/DDBJ whole genome shotgun (WGS) entry which is preliminary data.</text>
</comment>
<evidence type="ECO:0000313" key="6">
    <source>
        <dbReference type="Proteomes" id="UP001198571"/>
    </source>
</evidence>
<keyword evidence="1" id="KW-0805">Transcription regulation</keyword>
<dbReference type="InterPro" id="IPR036388">
    <property type="entry name" value="WH-like_DNA-bd_sf"/>
</dbReference>
<evidence type="ECO:0000259" key="4">
    <source>
        <dbReference type="PROSITE" id="PS50043"/>
    </source>
</evidence>
<keyword evidence="3" id="KW-0804">Transcription</keyword>
<proteinExistence type="predicted"/>
<dbReference type="InterPro" id="IPR016032">
    <property type="entry name" value="Sig_transdc_resp-reg_C-effctor"/>
</dbReference>
<evidence type="ECO:0000256" key="1">
    <source>
        <dbReference type="ARBA" id="ARBA00023015"/>
    </source>
</evidence>
<dbReference type="CDD" id="cd06170">
    <property type="entry name" value="LuxR_C_like"/>
    <property type="match status" value="1"/>
</dbReference>
<reference evidence="5 6" key="1">
    <citation type="submission" date="2020-07" db="EMBL/GenBank/DDBJ databases">
        <title>Pseudogemmobacter sp. nov., isolated from poultry manure in Taiwan.</title>
        <authorList>
            <person name="Lin S.-Y."/>
            <person name="Tang Y.-S."/>
            <person name="Young C.-C."/>
        </authorList>
    </citation>
    <scope>NUCLEOTIDE SEQUENCE [LARGE SCALE GENOMIC DNA]</scope>
    <source>
        <strain evidence="5 6">CC-YST710</strain>
    </source>
</reference>
<accession>A0ABS8CJ52</accession>
<dbReference type="EMBL" id="JACDXX010000003">
    <property type="protein sequence ID" value="MCB5409391.1"/>
    <property type="molecule type" value="Genomic_DNA"/>
</dbReference>
<evidence type="ECO:0000313" key="5">
    <source>
        <dbReference type="EMBL" id="MCB5409391.1"/>
    </source>
</evidence>
<dbReference type="RefSeq" id="WP_226934280.1">
    <property type="nucleotide sequence ID" value="NZ_JACDXX010000003.1"/>
</dbReference>
<dbReference type="SMART" id="SM00421">
    <property type="entry name" value="HTH_LUXR"/>
    <property type="match status" value="1"/>
</dbReference>
<dbReference type="PROSITE" id="PS50043">
    <property type="entry name" value="HTH_LUXR_2"/>
    <property type="match status" value="1"/>
</dbReference>
<dbReference type="Pfam" id="PF00196">
    <property type="entry name" value="GerE"/>
    <property type="match status" value="1"/>
</dbReference>
<evidence type="ECO:0000256" key="3">
    <source>
        <dbReference type="ARBA" id="ARBA00023163"/>
    </source>
</evidence>
<protein>
    <recommendedName>
        <fullName evidence="4">HTH luxR-type domain-containing protein</fullName>
    </recommendedName>
</protein>
<dbReference type="InterPro" id="IPR000792">
    <property type="entry name" value="Tscrpt_reg_LuxR_C"/>
</dbReference>
<dbReference type="PRINTS" id="PR00038">
    <property type="entry name" value="HTHLUXR"/>
</dbReference>
<dbReference type="PANTHER" id="PTHR44688">
    <property type="entry name" value="DNA-BINDING TRANSCRIPTIONAL ACTIVATOR DEVR_DOSR"/>
    <property type="match status" value="1"/>
</dbReference>